<comment type="caution">
    <text evidence="8">The sequence shown here is derived from an EMBL/GenBank/DDBJ whole genome shotgun (WGS) entry which is preliminary data.</text>
</comment>
<keyword evidence="4" id="KW-0862">Zinc</keyword>
<dbReference type="EMBL" id="BNCP01000015">
    <property type="protein sequence ID" value="GIL79313.1"/>
    <property type="molecule type" value="Genomic_DNA"/>
</dbReference>
<keyword evidence="5" id="KW-0560">Oxidoreductase</keyword>
<dbReference type="GO" id="GO:0008270">
    <property type="term" value="F:zinc ion binding"/>
    <property type="evidence" value="ECO:0007669"/>
    <property type="project" value="InterPro"/>
</dbReference>
<comment type="cofactor">
    <cofactor evidence="1">
        <name>Zn(2+)</name>
        <dbReference type="ChEBI" id="CHEBI:29105"/>
    </cofactor>
</comment>
<evidence type="ECO:0000256" key="5">
    <source>
        <dbReference type="ARBA" id="ARBA00023002"/>
    </source>
</evidence>
<dbReference type="InterPro" id="IPR014436">
    <property type="entry name" value="Extradiol_dOase_DODA"/>
</dbReference>
<dbReference type="Gene3D" id="3.40.830.10">
    <property type="entry name" value="LigB-like"/>
    <property type="match status" value="1"/>
</dbReference>
<dbReference type="InterPro" id="IPR004183">
    <property type="entry name" value="Xdiol_dOase_suB"/>
</dbReference>
<dbReference type="Pfam" id="PF02900">
    <property type="entry name" value="LigB"/>
    <property type="match status" value="1"/>
</dbReference>
<name>A0A8J4LWT9_9CHLO</name>
<evidence type="ECO:0000256" key="2">
    <source>
        <dbReference type="ARBA" id="ARBA00007581"/>
    </source>
</evidence>
<evidence type="ECO:0000313" key="9">
    <source>
        <dbReference type="Proteomes" id="UP000722791"/>
    </source>
</evidence>
<evidence type="ECO:0000259" key="6">
    <source>
        <dbReference type="Pfam" id="PF02900"/>
    </source>
</evidence>
<evidence type="ECO:0000256" key="1">
    <source>
        <dbReference type="ARBA" id="ARBA00001947"/>
    </source>
</evidence>
<organism evidence="8 9">
    <name type="scientific">Volvox reticuliferus</name>
    <dbReference type="NCBI Taxonomy" id="1737510"/>
    <lineage>
        <taxon>Eukaryota</taxon>
        <taxon>Viridiplantae</taxon>
        <taxon>Chlorophyta</taxon>
        <taxon>core chlorophytes</taxon>
        <taxon>Chlorophyceae</taxon>
        <taxon>CS clade</taxon>
        <taxon>Chlamydomonadales</taxon>
        <taxon>Volvocaceae</taxon>
        <taxon>Volvox</taxon>
    </lineage>
</organism>
<evidence type="ECO:0000313" key="7">
    <source>
        <dbReference type="EMBL" id="GIL79313.1"/>
    </source>
</evidence>
<comment type="similarity">
    <text evidence="2">Belongs to the DODA-type extradiol aromatic ring-opening dioxygenase family.</text>
</comment>
<evidence type="ECO:0000313" key="8">
    <source>
        <dbReference type="EMBL" id="GIM13351.1"/>
    </source>
</evidence>
<dbReference type="Proteomes" id="UP000722791">
    <property type="component" value="Unassembled WGS sequence"/>
</dbReference>
<keyword evidence="3" id="KW-0479">Metal-binding</keyword>
<dbReference type="PANTHER" id="PTHR30096">
    <property type="entry name" value="4,5-DOPA DIOXYGENASE EXTRADIOL-LIKE PROTEIN"/>
    <property type="match status" value="1"/>
</dbReference>
<feature type="domain" description="Extradiol ring-cleavage dioxygenase class III enzyme subunit B" evidence="6">
    <location>
        <begin position="111"/>
        <end position="333"/>
    </location>
</feature>
<gene>
    <name evidence="7" type="ORF">Vretifemale_8700</name>
    <name evidence="8" type="ORF">Vretimale_16513</name>
</gene>
<keyword evidence="10" id="KW-1185">Reference proteome</keyword>
<sequence length="354" mass="38307">MTFVGYWITGHSLLSLTVNYTSIRMNVYIEVFCRLYRVGAHPFRHSLLHKYYVISIPALSDTLYLVLALVLAQMSLAMAQQCNTSGRMPTIFLPHGGGPMPILGAPSHKTLINYLKGISKSVSKPMAILAVTAHWEADRIMVSTAEKPTMLYDYYGFPPEAYEFQYRAPGSPALAERALGLLAAAGIPAAADASRGFDHGTFVPLMLAFPDATIPVVQMSLHKSMDPRLHLSVGAALAPLRDEGVLIVSSGMSFHNMGVFQSNGFGMGASSRNYKPSEDFDSWLQQAVTGSVGARRSELLAAWSKAPGARECHPREEHLIPLMVAAGAAGADAGRTDYSDWFIGTKVSGFMFGG</sequence>
<dbReference type="Proteomes" id="UP000747110">
    <property type="component" value="Unassembled WGS sequence"/>
</dbReference>
<dbReference type="AlphaFoldDB" id="A0A8J4LWT9"/>
<protein>
    <recommendedName>
        <fullName evidence="6">Extradiol ring-cleavage dioxygenase class III enzyme subunit B domain-containing protein</fullName>
    </recommendedName>
</protein>
<reference evidence="8" key="1">
    <citation type="journal article" date="2021" name="Proc. Natl. Acad. Sci. U.S.A.">
        <title>Three genomes in the algal genus Volvox reveal the fate of a haploid sex-determining region after a transition to homothallism.</title>
        <authorList>
            <person name="Yamamoto K."/>
            <person name="Hamaji T."/>
            <person name="Kawai-Toyooka H."/>
            <person name="Matsuzaki R."/>
            <person name="Takahashi F."/>
            <person name="Nishimura Y."/>
            <person name="Kawachi M."/>
            <person name="Noguchi H."/>
            <person name="Minakuchi Y."/>
            <person name="Umen J.G."/>
            <person name="Toyoda A."/>
            <person name="Nozaki H."/>
        </authorList>
    </citation>
    <scope>NUCLEOTIDE SEQUENCE</scope>
    <source>
        <strain evidence="8">NIES-3785</strain>
        <strain evidence="7">NIES-3786</strain>
    </source>
</reference>
<dbReference type="GO" id="GO:0016702">
    <property type="term" value="F:oxidoreductase activity, acting on single donors with incorporation of molecular oxygen, incorporation of two atoms of oxygen"/>
    <property type="evidence" value="ECO:0007669"/>
    <property type="project" value="UniProtKB-ARBA"/>
</dbReference>
<proteinExistence type="inferred from homology"/>
<dbReference type="PANTHER" id="PTHR30096:SF0">
    <property type="entry name" value="4,5-DOPA DIOXYGENASE EXTRADIOL-LIKE PROTEIN"/>
    <property type="match status" value="1"/>
</dbReference>
<dbReference type="SUPFAM" id="SSF53213">
    <property type="entry name" value="LigB-like"/>
    <property type="match status" value="1"/>
</dbReference>
<evidence type="ECO:0000313" key="10">
    <source>
        <dbReference type="Proteomes" id="UP000747110"/>
    </source>
</evidence>
<accession>A0A8J4LWT9</accession>
<dbReference type="GO" id="GO:0008198">
    <property type="term" value="F:ferrous iron binding"/>
    <property type="evidence" value="ECO:0007669"/>
    <property type="project" value="InterPro"/>
</dbReference>
<dbReference type="EMBL" id="BNCQ01000048">
    <property type="protein sequence ID" value="GIM13351.1"/>
    <property type="molecule type" value="Genomic_DNA"/>
</dbReference>
<evidence type="ECO:0000256" key="4">
    <source>
        <dbReference type="ARBA" id="ARBA00022833"/>
    </source>
</evidence>
<dbReference type="CDD" id="cd07363">
    <property type="entry name" value="45_DOPA_Dioxygenase"/>
    <property type="match status" value="1"/>
</dbReference>
<dbReference type="OrthoDB" id="7396853at2759"/>
<evidence type="ECO:0000256" key="3">
    <source>
        <dbReference type="ARBA" id="ARBA00022723"/>
    </source>
</evidence>